<dbReference type="SMART" id="SM01018">
    <property type="entry name" value="B12-binding_2"/>
    <property type="match status" value="1"/>
</dbReference>
<dbReference type="Proteomes" id="UP000037784">
    <property type="component" value="Unassembled WGS sequence"/>
</dbReference>
<comment type="similarity">
    <text evidence="5">Belongs to the vitamin-B12 dependent methionine synthase family.</text>
</comment>
<dbReference type="SUPFAM" id="SSF51717">
    <property type="entry name" value="Dihydropteroate synthetase-like"/>
    <property type="match status" value="1"/>
</dbReference>
<comment type="caution">
    <text evidence="28">The sequence shown here is derived from an EMBL/GenBank/DDBJ whole genome shotgun (WGS) entry which is preliminary data.</text>
</comment>
<keyword evidence="11 23" id="KW-0808">Transferase</keyword>
<feature type="domain" description="B12-binding" evidence="26">
    <location>
        <begin position="374"/>
        <end position="513"/>
    </location>
</feature>
<dbReference type="InterPro" id="IPR011822">
    <property type="entry name" value="MetH"/>
</dbReference>
<feature type="domain" description="B12-binding N-terminal" evidence="27">
    <location>
        <begin position="281"/>
        <end position="374"/>
    </location>
</feature>
<dbReference type="GO" id="GO:0005829">
    <property type="term" value="C:cytosol"/>
    <property type="evidence" value="ECO:0007669"/>
    <property type="project" value="TreeGrafter"/>
</dbReference>
<dbReference type="GO" id="GO:0008270">
    <property type="term" value="F:zinc ion binding"/>
    <property type="evidence" value="ECO:0007669"/>
    <property type="project" value="InterPro"/>
</dbReference>
<evidence type="ECO:0000256" key="23">
    <source>
        <dbReference type="PROSITE-ProRule" id="PRU00346"/>
    </source>
</evidence>
<evidence type="ECO:0000256" key="5">
    <source>
        <dbReference type="ARBA" id="ARBA00010398"/>
    </source>
</evidence>
<dbReference type="GO" id="GO:0046653">
    <property type="term" value="P:tetrahydrofolate metabolic process"/>
    <property type="evidence" value="ECO:0007669"/>
    <property type="project" value="TreeGrafter"/>
</dbReference>
<evidence type="ECO:0000256" key="7">
    <source>
        <dbReference type="ARBA" id="ARBA00013998"/>
    </source>
</evidence>
<dbReference type="Gene3D" id="3.40.50.280">
    <property type="entry name" value="Cobalamin-binding domain"/>
    <property type="match status" value="1"/>
</dbReference>
<comment type="catalytic activity">
    <reaction evidence="1">
        <text>(6S)-5-methyl-5,6,7,8-tetrahydrofolate + L-homocysteine = (6S)-5,6,7,8-tetrahydrofolate + L-methionine</text>
        <dbReference type="Rhea" id="RHEA:11172"/>
        <dbReference type="ChEBI" id="CHEBI:18608"/>
        <dbReference type="ChEBI" id="CHEBI:57453"/>
        <dbReference type="ChEBI" id="CHEBI:57844"/>
        <dbReference type="ChEBI" id="CHEBI:58199"/>
        <dbReference type="EC" id="2.1.1.13"/>
    </reaction>
</comment>
<evidence type="ECO:0000256" key="21">
    <source>
        <dbReference type="PIRSR" id="PIRSR000381-1"/>
    </source>
</evidence>
<dbReference type="Gene3D" id="3.10.196.10">
    <property type="entry name" value="Vitamin B12-dependent methionine synthase, activation domain"/>
    <property type="match status" value="1"/>
</dbReference>
<evidence type="ECO:0000256" key="10">
    <source>
        <dbReference type="ARBA" id="ARBA00022628"/>
    </source>
</evidence>
<evidence type="ECO:0000259" key="25">
    <source>
        <dbReference type="PROSITE" id="PS50974"/>
    </source>
</evidence>
<evidence type="ECO:0000256" key="12">
    <source>
        <dbReference type="ARBA" id="ARBA00022691"/>
    </source>
</evidence>
<feature type="binding site" description="axial binding residue" evidence="21">
    <location>
        <position position="387"/>
    </location>
    <ligand>
        <name>methylcob(III)alamin</name>
        <dbReference type="ChEBI" id="CHEBI:28115"/>
    </ligand>
    <ligandPart>
        <name>Co</name>
        <dbReference type="ChEBI" id="CHEBI:27638"/>
    </ligandPart>
</feature>
<organism evidence="28 29">
    <name type="scientific">Ardenticatena maritima</name>
    <dbReference type="NCBI Taxonomy" id="872965"/>
    <lineage>
        <taxon>Bacteria</taxon>
        <taxon>Bacillati</taxon>
        <taxon>Chloroflexota</taxon>
        <taxon>Ardenticatenia</taxon>
        <taxon>Ardenticatenales</taxon>
        <taxon>Ardenticatenaceae</taxon>
        <taxon>Ardenticatena</taxon>
    </lineage>
</organism>
<dbReference type="InterPro" id="IPR004223">
    <property type="entry name" value="VitB12-dep_Met_synth_activ_dom"/>
</dbReference>
<dbReference type="Gene3D" id="3.20.20.20">
    <property type="entry name" value="Dihydropteroate synthase-like"/>
    <property type="match status" value="1"/>
</dbReference>
<evidence type="ECO:0000313" key="29">
    <source>
        <dbReference type="Proteomes" id="UP000037784"/>
    </source>
</evidence>
<reference evidence="28 29" key="1">
    <citation type="journal article" date="2015" name="Genome Announc.">
        <title>Draft Genome Sequence of a Heterotrophic Facultative Anaerobic Thermophilic Bacterium, Ardenticatena maritima Strain 110ST.</title>
        <authorList>
            <person name="Kawaichi S."/>
            <person name="Yoshida T."/>
            <person name="Sako Y."/>
            <person name="Nakamura R."/>
        </authorList>
    </citation>
    <scope>NUCLEOTIDE SEQUENCE [LARGE SCALE GENOMIC DNA]</scope>
    <source>
        <strain evidence="28 29">110S</strain>
    </source>
</reference>
<dbReference type="PIRSF" id="PIRSF000381">
    <property type="entry name" value="MetH"/>
    <property type="match status" value="1"/>
</dbReference>
<dbReference type="PROSITE" id="PS50974">
    <property type="entry name" value="ADOMET_ACTIVATION"/>
    <property type="match status" value="1"/>
</dbReference>
<dbReference type="Pfam" id="PF02607">
    <property type="entry name" value="B12-binding_2"/>
    <property type="match status" value="1"/>
</dbReference>
<keyword evidence="10 21" id="KW-0846">Cobalamin</keyword>
<evidence type="ECO:0000256" key="3">
    <source>
        <dbReference type="ARBA" id="ARBA00001956"/>
    </source>
</evidence>
<comment type="cofactor">
    <cofactor evidence="2">
        <name>Zn(2+)</name>
        <dbReference type="ChEBI" id="CHEBI:29105"/>
    </cofactor>
</comment>
<dbReference type="InterPro" id="IPR011005">
    <property type="entry name" value="Dihydropteroate_synth-like_sf"/>
</dbReference>
<evidence type="ECO:0000256" key="20">
    <source>
        <dbReference type="ARBA" id="ARBA00031040"/>
    </source>
</evidence>
<keyword evidence="14" id="KW-0677">Repeat</keyword>
<dbReference type="InterPro" id="IPR003759">
    <property type="entry name" value="Cbl-bd_cap"/>
</dbReference>
<feature type="binding site" evidence="22">
    <location>
        <begin position="384"/>
        <end position="388"/>
    </location>
    <ligand>
        <name>methylcob(III)alamin</name>
        <dbReference type="ChEBI" id="CHEBI:28115"/>
    </ligand>
</feature>
<dbReference type="AlphaFoldDB" id="A0A0M8K7T0"/>
<dbReference type="InterPro" id="IPR036594">
    <property type="entry name" value="Meth_synthase_dom"/>
</dbReference>
<dbReference type="Gene3D" id="1.10.1240.10">
    <property type="entry name" value="Methionine synthase domain"/>
    <property type="match status" value="1"/>
</dbReference>
<keyword evidence="13 21" id="KW-0479">Metal-binding</keyword>
<feature type="binding site" evidence="22">
    <location>
        <begin position="796"/>
        <end position="797"/>
    </location>
    <ligand>
        <name>S-adenosyl-L-methionine</name>
        <dbReference type="ChEBI" id="CHEBI:59789"/>
    </ligand>
</feature>
<dbReference type="GO" id="GO:0032259">
    <property type="term" value="P:methylation"/>
    <property type="evidence" value="ECO:0007669"/>
    <property type="project" value="UniProtKB-KW"/>
</dbReference>
<comment type="pathway">
    <text evidence="4">Amino-acid biosynthesis; L-methionine biosynthesis via de novo pathway; L-methionine from L-homocysteine (MetH route): step 1/1.</text>
</comment>
<evidence type="ECO:0000256" key="14">
    <source>
        <dbReference type="ARBA" id="ARBA00022737"/>
    </source>
</evidence>
<gene>
    <name evidence="28" type="primary">metH</name>
    <name evidence="28" type="ORF">ARMA_1986</name>
</gene>
<comment type="cofactor">
    <cofactor evidence="3 21">
        <name>methylcob(III)alamin</name>
        <dbReference type="ChEBI" id="CHEBI:28115"/>
    </cofactor>
</comment>
<keyword evidence="29" id="KW-1185">Reference proteome</keyword>
<protein>
    <recommendedName>
        <fullName evidence="7">Methionine synthase</fullName>
        <ecNumber evidence="6">2.1.1.13</ecNumber>
    </recommendedName>
    <alternativeName>
        <fullName evidence="20">5-methyltetrahydrofolate--homocysteine methyltransferase</fullName>
    </alternativeName>
    <alternativeName>
        <fullName evidence="19">Methionine synthase, vitamin-B12 dependent</fullName>
    </alternativeName>
</protein>
<dbReference type="PROSITE" id="PS51332">
    <property type="entry name" value="B12_BINDING"/>
    <property type="match status" value="1"/>
</dbReference>
<feature type="domain" description="AdoMet activation" evidence="25">
    <location>
        <begin position="527"/>
        <end position="821"/>
    </location>
</feature>
<keyword evidence="9" id="KW-0028">Amino-acid biosynthesis</keyword>
<evidence type="ECO:0000313" key="28">
    <source>
        <dbReference type="EMBL" id="GAP63563.1"/>
    </source>
</evidence>
<evidence type="ECO:0000256" key="15">
    <source>
        <dbReference type="ARBA" id="ARBA00022833"/>
    </source>
</evidence>
<sequence>MNSQGSRKVKRLLLEENYDALLEIAHEQVEGGAHMLDVCVALTERTDEAEQMRRLVKLLSQSVDVPLMIDSTEADVIRVALETYPGRAIVNSINMENGRQRIEEVLPLVKQHGAAVVALTIDEEGMAHTAERKFQIAKRMYDIATQEYGLPPEALIFDVLTFPITTGQAELRRAAIETLEGIRRIKAELPGVFTLLGVSNVSFGLKPAARAVLNSVFLHHAVEAGLDMAIVNPKHITPYFEIPEEQRTLMDDLIFDRREDALARVIQFFEENEIAVSGDERVDPTEGMSVEEKLYWYIVHRKKEGVEDLVDEAVQRHDPVWVLNNVMLPAMKEVGDKFGAGELILPFVLQSAEVMKKAVARLETYLERKEGTSKGTVVLATVFGDVHDIGKNLVGTILSNNGYTVVDLGKQVPVNTIIDAAVEHNAVAIGLSALLVSTSKQMPICVQELHKRGLSFPVLVGGAAINRRFGYRIMFMDDGSVYEPGVFYCKDAFEGLAVVDKLTGDPEERAAFVAEVKAKARRTLERGVVAATPAPAEAPAERTVPPAPDVPTPPFWGTRLVARDEIDVREVVSCFDLDTLYRLHWGGRGKRGEEWDELVATVFEPTLQRLTDELIETGWLSFGALYGYFPVAADGDTLIVFDPEDHTREVARLTFPRQSDRQRLCLADYFVPVREGRDVAALQLVTAGPEATRRMEALQAEGKYTEAYFINGFADQLAEGLAEWTHRRIRRELGLDEGRGLRYSWGYPACPDLSQHEDVMRLLGGERLGVRLSSGYQLIPEQSTAAIVVHHPEAIYFSTGIERRQQEEAIREVLGDLHLDE</sequence>
<evidence type="ECO:0000256" key="9">
    <source>
        <dbReference type="ARBA" id="ARBA00022605"/>
    </source>
</evidence>
<dbReference type="InParanoid" id="A0A0M8K7T0"/>
<dbReference type="SUPFAM" id="SSF56507">
    <property type="entry name" value="Methionine synthase activation domain-like"/>
    <property type="match status" value="1"/>
</dbReference>
<dbReference type="InterPro" id="IPR037010">
    <property type="entry name" value="VitB12-dep_Met_synth_activ_sf"/>
</dbReference>
<evidence type="ECO:0000256" key="4">
    <source>
        <dbReference type="ARBA" id="ARBA00005178"/>
    </source>
</evidence>
<dbReference type="SUPFAM" id="SSF47644">
    <property type="entry name" value="Methionine synthase domain"/>
    <property type="match status" value="1"/>
</dbReference>
<feature type="binding site" evidence="22">
    <location>
        <position position="576"/>
    </location>
    <ligand>
        <name>S-adenosyl-L-methionine</name>
        <dbReference type="ChEBI" id="CHEBI:59789"/>
    </ligand>
</feature>
<dbReference type="EC" id="2.1.1.13" evidence="6"/>
<dbReference type="PROSITE" id="PS51337">
    <property type="entry name" value="B12_BINDING_NTER"/>
    <property type="match status" value="1"/>
</dbReference>
<feature type="binding site" evidence="22">
    <location>
        <position position="742"/>
    </location>
    <ligand>
        <name>S-adenosyl-L-methionine</name>
        <dbReference type="ChEBI" id="CHEBI:59789"/>
    </ligand>
</feature>
<evidence type="ECO:0000256" key="16">
    <source>
        <dbReference type="ARBA" id="ARBA00023167"/>
    </source>
</evidence>
<dbReference type="Pfam" id="PF02965">
    <property type="entry name" value="Met_synt_B12"/>
    <property type="match status" value="1"/>
</dbReference>
<evidence type="ECO:0000256" key="13">
    <source>
        <dbReference type="ARBA" id="ARBA00022723"/>
    </source>
</evidence>
<evidence type="ECO:0000256" key="11">
    <source>
        <dbReference type="ARBA" id="ARBA00022679"/>
    </source>
</evidence>
<keyword evidence="16" id="KW-0486">Methionine biosynthesis</keyword>
<accession>A0A0M8K7T0</accession>
<dbReference type="GO" id="GO:0008705">
    <property type="term" value="F:methionine synthase activity"/>
    <property type="evidence" value="ECO:0007669"/>
    <property type="project" value="UniProtKB-EC"/>
</dbReference>
<keyword evidence="17" id="KW-0170">Cobalt</keyword>
<dbReference type="Pfam" id="PF00809">
    <property type="entry name" value="Pterin_bind"/>
    <property type="match status" value="1"/>
</dbReference>
<feature type="binding site" evidence="22">
    <location>
        <position position="492"/>
    </location>
    <ligand>
        <name>methylcob(III)alamin</name>
        <dbReference type="ChEBI" id="CHEBI:28115"/>
    </ligand>
</feature>
<evidence type="ECO:0000256" key="1">
    <source>
        <dbReference type="ARBA" id="ARBA00001700"/>
    </source>
</evidence>
<dbReference type="PROSITE" id="PS50972">
    <property type="entry name" value="PTERIN_BINDING"/>
    <property type="match status" value="1"/>
</dbReference>
<keyword evidence="12 22" id="KW-0949">S-adenosyl-L-methionine</keyword>
<evidence type="ECO:0000259" key="27">
    <source>
        <dbReference type="PROSITE" id="PS51337"/>
    </source>
</evidence>
<evidence type="ECO:0000256" key="22">
    <source>
        <dbReference type="PIRSR" id="PIRSR000381-2"/>
    </source>
</evidence>
<keyword evidence="8 23" id="KW-0489">Methyltransferase</keyword>
<evidence type="ECO:0000259" key="24">
    <source>
        <dbReference type="PROSITE" id="PS50972"/>
    </source>
</evidence>
<dbReference type="FunFam" id="3.20.20.20:FF:000007">
    <property type="entry name" value="Methionine synthase"/>
    <property type="match status" value="1"/>
</dbReference>
<dbReference type="SUPFAM" id="SSF52242">
    <property type="entry name" value="Cobalamin (vitamin B12)-binding domain"/>
    <property type="match status" value="1"/>
</dbReference>
<dbReference type="InterPro" id="IPR000489">
    <property type="entry name" value="Pterin-binding_dom"/>
</dbReference>
<dbReference type="PANTHER" id="PTHR45833:SF1">
    <property type="entry name" value="METHIONINE SYNTHASE"/>
    <property type="match status" value="1"/>
</dbReference>
<dbReference type="EMBL" id="BBZA01000165">
    <property type="protein sequence ID" value="GAP63563.1"/>
    <property type="molecule type" value="Genomic_DNA"/>
</dbReference>
<dbReference type="GO" id="GO:0050667">
    <property type="term" value="P:homocysteine metabolic process"/>
    <property type="evidence" value="ECO:0007669"/>
    <property type="project" value="TreeGrafter"/>
</dbReference>
<feature type="binding site" evidence="22">
    <location>
        <position position="432"/>
    </location>
    <ligand>
        <name>methylcob(III)alamin</name>
        <dbReference type="ChEBI" id="CHEBI:28115"/>
    </ligand>
</feature>
<dbReference type="STRING" id="872965.SE16_14890"/>
<name>A0A0M8K7T0_9CHLR</name>
<evidence type="ECO:0000256" key="2">
    <source>
        <dbReference type="ARBA" id="ARBA00001947"/>
    </source>
</evidence>
<keyword evidence="15" id="KW-0862">Zinc</keyword>
<dbReference type="InterPro" id="IPR036724">
    <property type="entry name" value="Cobalamin-bd_sf"/>
</dbReference>
<dbReference type="GO" id="GO:0031419">
    <property type="term" value="F:cobalamin binding"/>
    <property type="evidence" value="ECO:0007669"/>
    <property type="project" value="UniProtKB-KW"/>
</dbReference>
<evidence type="ECO:0000256" key="19">
    <source>
        <dbReference type="ARBA" id="ARBA00030582"/>
    </source>
</evidence>
<feature type="domain" description="Pterin-binding" evidence="24">
    <location>
        <begin position="1"/>
        <end position="250"/>
    </location>
</feature>
<evidence type="ECO:0000256" key="18">
    <source>
        <dbReference type="ARBA" id="ARBA00025552"/>
    </source>
</evidence>
<dbReference type="PANTHER" id="PTHR45833">
    <property type="entry name" value="METHIONINE SYNTHASE"/>
    <property type="match status" value="1"/>
</dbReference>
<evidence type="ECO:0000259" key="26">
    <source>
        <dbReference type="PROSITE" id="PS51332"/>
    </source>
</evidence>
<dbReference type="InterPro" id="IPR050554">
    <property type="entry name" value="Met_Synthase/Corrinoid"/>
</dbReference>
<evidence type="ECO:0000256" key="8">
    <source>
        <dbReference type="ARBA" id="ARBA00022603"/>
    </source>
</evidence>
<dbReference type="Pfam" id="PF02310">
    <property type="entry name" value="B12-binding"/>
    <property type="match status" value="1"/>
</dbReference>
<evidence type="ECO:0000256" key="6">
    <source>
        <dbReference type="ARBA" id="ARBA00012032"/>
    </source>
</evidence>
<proteinExistence type="inferred from homology"/>
<reference evidence="29" key="2">
    <citation type="submission" date="2015-08" db="EMBL/GenBank/DDBJ databases">
        <title>Draft Genome Sequence of a Heterotrophic Facultative Anaerobic Bacterium Ardenticatena maritima Strain 110S.</title>
        <authorList>
            <person name="Kawaichi S."/>
            <person name="Yoshida T."/>
            <person name="Sako Y."/>
            <person name="Nakamura R."/>
        </authorList>
    </citation>
    <scope>NUCLEOTIDE SEQUENCE [LARGE SCALE GENOMIC DNA]</scope>
    <source>
        <strain evidence="29">110S</strain>
    </source>
</reference>
<evidence type="ECO:0000256" key="17">
    <source>
        <dbReference type="ARBA" id="ARBA00023285"/>
    </source>
</evidence>
<dbReference type="InterPro" id="IPR006158">
    <property type="entry name" value="Cobalamin-bd"/>
</dbReference>
<comment type="function">
    <text evidence="18">Catalyzes the transfer of a methyl group from methyl-cobalamin to homocysteine, yielding enzyme-bound cob(I)alamin and methionine. Subsequently, remethylates the cofactor using methyltetrahydrofolate.</text>
</comment>